<feature type="region of interest" description="Disordered" evidence="1">
    <location>
        <begin position="1"/>
        <end position="26"/>
    </location>
</feature>
<proteinExistence type="predicted"/>
<name>A0AAU8K5J8_9ACTN</name>
<reference evidence="2" key="1">
    <citation type="submission" date="2024-06" db="EMBL/GenBank/DDBJ databases">
        <title>The genome sequences of Kitasatospora sp. strain HUAS MG31.</title>
        <authorList>
            <person name="Mo P."/>
        </authorList>
    </citation>
    <scope>NUCLEOTIDE SEQUENCE</scope>
    <source>
        <strain evidence="2">HUAS MG31</strain>
    </source>
</reference>
<dbReference type="AlphaFoldDB" id="A0AAU8K5J8"/>
<gene>
    <name evidence="2" type="ORF">ABWK59_32370</name>
</gene>
<dbReference type="EMBL" id="CP159872">
    <property type="protein sequence ID" value="XCM83289.1"/>
    <property type="molecule type" value="Genomic_DNA"/>
</dbReference>
<dbReference type="KEGG" id="kcm:ABWK59_32370"/>
<sequence length="119" mass="13597">MTTAPGRRPTDRQHGEPVGGDTRPDLDAIEGWFAAVAEGRVSRDAADRWAGRWYFDDDDADAGEEDGPEREELRRWALDLLHGIDLRPGPEQPYLHDDAQVRDWLAELRRRRARPPRTG</sequence>
<dbReference type="RefSeq" id="WP_354644224.1">
    <property type="nucleotide sequence ID" value="NZ_CP159872.1"/>
</dbReference>
<evidence type="ECO:0008006" key="3">
    <source>
        <dbReference type="Google" id="ProtNLM"/>
    </source>
</evidence>
<accession>A0AAU8K5J8</accession>
<evidence type="ECO:0000313" key="2">
    <source>
        <dbReference type="EMBL" id="XCM83289.1"/>
    </source>
</evidence>
<protein>
    <recommendedName>
        <fullName evidence="3">CdiI immunity protein domain-containing protein</fullName>
    </recommendedName>
</protein>
<organism evidence="2">
    <name type="scientific">Kitasatospora camelliae</name>
    <dbReference type="NCBI Taxonomy" id="3156397"/>
    <lineage>
        <taxon>Bacteria</taxon>
        <taxon>Bacillati</taxon>
        <taxon>Actinomycetota</taxon>
        <taxon>Actinomycetes</taxon>
        <taxon>Kitasatosporales</taxon>
        <taxon>Streptomycetaceae</taxon>
        <taxon>Kitasatospora</taxon>
    </lineage>
</organism>
<evidence type="ECO:0000256" key="1">
    <source>
        <dbReference type="SAM" id="MobiDB-lite"/>
    </source>
</evidence>